<dbReference type="HOGENOM" id="CLU_2496203_0_0_4"/>
<sequence>MRIHCKECSHSEEPTAEFFVKVIGGAMPIGGFWAWITYFLQERILHLQFVQQWWLVECRYWLLKMKLLNCLQKNILAPSVVVGIGI</sequence>
<evidence type="ECO:0000313" key="2">
    <source>
        <dbReference type="EMBL" id="EFG30628.1"/>
    </source>
</evidence>
<protein>
    <submittedName>
        <fullName evidence="2">Uncharacterized protein</fullName>
    </submittedName>
</protein>
<dbReference type="EMBL" id="ADCY02000043">
    <property type="protein sequence ID" value="EFG30628.1"/>
    <property type="molecule type" value="Genomic_DNA"/>
</dbReference>
<organism evidence="2 3">
    <name type="scientific">Simonsiella muelleri ATCC 29453</name>
    <dbReference type="NCBI Taxonomy" id="641147"/>
    <lineage>
        <taxon>Bacteria</taxon>
        <taxon>Pseudomonadati</taxon>
        <taxon>Pseudomonadota</taxon>
        <taxon>Betaproteobacteria</taxon>
        <taxon>Neisseriales</taxon>
        <taxon>Neisseriaceae</taxon>
        <taxon>Simonsiella</taxon>
    </lineage>
</organism>
<comment type="caution">
    <text evidence="2">The sequence shown here is derived from an EMBL/GenBank/DDBJ whole genome shotgun (WGS) entry which is preliminary data.</text>
</comment>
<dbReference type="RefSeq" id="WP_002642320.1">
    <property type="nucleotide sequence ID" value="NZ_CP019448.1"/>
</dbReference>
<name>V9H845_9NEIS</name>
<dbReference type="AlphaFoldDB" id="V9H845"/>
<keyword evidence="3" id="KW-1185">Reference proteome</keyword>
<reference evidence="2 3" key="2">
    <citation type="submission" date="2011-10" db="EMBL/GenBank/DDBJ databases">
        <title>The Genome Sequence of Simonsiella muelleri ATCC 29453.</title>
        <authorList>
            <consortium name="The Broad Institute Genome Sequencing Platform"/>
            <consortium name="The Broad Institute Genome Sequencing Center for Infectious Disease"/>
            <person name="Earl A."/>
            <person name="Ward D."/>
            <person name="Feldgarden M."/>
            <person name="Gevers D."/>
            <person name="Izard J."/>
            <person name="Baranova O.V."/>
            <person name="Blanton J.M."/>
            <person name="Tanner A.C."/>
            <person name="Dewhirst F."/>
            <person name="Young S.K."/>
            <person name="Zeng Q."/>
            <person name="Gargeya S."/>
            <person name="Fitzgerald M."/>
            <person name="Haas B."/>
            <person name="Abouelleil A."/>
            <person name="Alvarado L."/>
            <person name="Arachchi H.M."/>
            <person name="Berlin A."/>
            <person name="Brown A."/>
            <person name="Chapman S.B."/>
            <person name="Chen Z."/>
            <person name="Dunbar C."/>
            <person name="Freedman E."/>
            <person name="Gearin G."/>
            <person name="Goldberg J."/>
            <person name="Griggs A."/>
            <person name="Gujja S."/>
            <person name="Heiman D."/>
            <person name="Howarth C."/>
            <person name="Larson L."/>
            <person name="Lui A."/>
            <person name="MacDonald P.J.P."/>
            <person name="Montmayeur A."/>
            <person name="Murphy C."/>
            <person name="Neiman D."/>
            <person name="Pearson M."/>
            <person name="Priest M."/>
            <person name="Roberts A."/>
            <person name="Saif S."/>
            <person name="Shea T."/>
            <person name="Shenoy N."/>
            <person name="Sisk P."/>
            <person name="Stolte C."/>
            <person name="Sykes S."/>
            <person name="Wortman J."/>
            <person name="Nusbaum C."/>
            <person name="Birren B."/>
        </authorList>
    </citation>
    <scope>NUCLEOTIDE SEQUENCE [LARGE SCALE GENOMIC DNA]</scope>
    <source>
        <strain evidence="2 3">ATCC 29453</strain>
    </source>
</reference>
<gene>
    <name evidence="2" type="ORF">HMPREF9021_01598</name>
</gene>
<accession>V9H845</accession>
<keyword evidence="1" id="KW-0472">Membrane</keyword>
<keyword evidence="1" id="KW-1133">Transmembrane helix</keyword>
<evidence type="ECO:0000256" key="1">
    <source>
        <dbReference type="SAM" id="Phobius"/>
    </source>
</evidence>
<keyword evidence="1" id="KW-0812">Transmembrane</keyword>
<dbReference type="Proteomes" id="UP000017813">
    <property type="component" value="Unassembled WGS sequence"/>
</dbReference>
<evidence type="ECO:0000313" key="3">
    <source>
        <dbReference type="Proteomes" id="UP000017813"/>
    </source>
</evidence>
<feature type="transmembrane region" description="Helical" evidence="1">
    <location>
        <begin position="18"/>
        <end position="40"/>
    </location>
</feature>
<reference evidence="2 3" key="1">
    <citation type="submission" date="2010-03" db="EMBL/GenBank/DDBJ databases">
        <authorList>
            <consortium name="The Broad Institute Genome Sequencing Platform"/>
            <person name="Ward D."/>
            <person name="Earl A."/>
            <person name="Feldgarden M."/>
            <person name="Gevers D."/>
            <person name="Young S."/>
            <person name="Zeng Q."/>
            <person name="Koehrsen M."/>
            <person name="Alvarado L."/>
            <person name="Berlin A.M."/>
            <person name="Borenstein D."/>
            <person name="Chapman S.B."/>
            <person name="Chen Z."/>
            <person name="Engels R."/>
            <person name="Freedman E."/>
            <person name="Gellesch M."/>
            <person name="Goldberg J."/>
            <person name="Griggs A."/>
            <person name="Gujja S."/>
            <person name="Heilman E.R."/>
            <person name="Heiman D.I."/>
            <person name="Hepburn T.A."/>
            <person name="Howarth C."/>
            <person name="Jen D."/>
            <person name="Larson L."/>
            <person name="Mehta T."/>
            <person name="Park D."/>
            <person name="Pearson M."/>
            <person name="Richards J."/>
            <person name="Roberts A."/>
            <person name="Saif S."/>
            <person name="Shea T.D."/>
            <person name="Shenoy N."/>
            <person name="Sisk P."/>
            <person name="Stolte C."/>
            <person name="Sykes S.N."/>
            <person name="Walk T."/>
            <person name="White J."/>
            <person name="Yandava C."/>
            <person name="Izard J."/>
            <person name="Baranova O.V."/>
            <person name="Blanton J.M."/>
            <person name="Tanner A.C."/>
            <person name="Dewhirst F."/>
            <person name="Haas B."/>
            <person name="Nusbaum C."/>
            <person name="Birren B."/>
        </authorList>
    </citation>
    <scope>NUCLEOTIDE SEQUENCE [LARGE SCALE GENOMIC DNA]</scope>
    <source>
        <strain evidence="2 3">ATCC 29453</strain>
    </source>
</reference>
<proteinExistence type="predicted"/>